<evidence type="ECO:0000259" key="1">
    <source>
        <dbReference type="Pfam" id="PF00903"/>
    </source>
</evidence>
<proteinExistence type="predicted"/>
<dbReference type="InterPro" id="IPR004360">
    <property type="entry name" value="Glyas_Fos-R_dOase_dom"/>
</dbReference>
<dbReference type="InterPro" id="IPR029068">
    <property type="entry name" value="Glyas_Bleomycin-R_OHBP_Dase"/>
</dbReference>
<dbReference type="SUPFAM" id="SSF54593">
    <property type="entry name" value="Glyoxalase/Bleomycin resistance protein/Dihydroxybiphenyl dioxygenase"/>
    <property type="match status" value="1"/>
</dbReference>
<organism evidence="2 3">
    <name type="scientific">Microbacterium nanhaiense</name>
    <dbReference type="NCBI Taxonomy" id="1301026"/>
    <lineage>
        <taxon>Bacteria</taxon>
        <taxon>Bacillati</taxon>
        <taxon>Actinomycetota</taxon>
        <taxon>Actinomycetes</taxon>
        <taxon>Micrococcales</taxon>
        <taxon>Microbacteriaceae</taxon>
        <taxon>Microbacterium</taxon>
    </lineage>
</organism>
<protein>
    <submittedName>
        <fullName evidence="2">VOC family protein</fullName>
    </submittedName>
</protein>
<dbReference type="PANTHER" id="PTHR33990">
    <property type="entry name" value="PROTEIN YJDN-RELATED"/>
    <property type="match status" value="1"/>
</dbReference>
<gene>
    <name evidence="2" type="ORF">GCM10010910_11050</name>
</gene>
<sequence length="133" mass="14620">MTAPTPYLLFPGFAAEALEFYRGIFGGEVRSFTYEQFDRTDGPPSDIAHGQLDGPVTLFASDAGGDEDAVHMVGMYLSILGAADPDTSRAWFDALAADGRVIEPLEKRSWGDWDGTLVDRFGVRWLIGFQDPR</sequence>
<reference evidence="3" key="1">
    <citation type="journal article" date="2019" name="Int. J. Syst. Evol. Microbiol.">
        <title>The Global Catalogue of Microorganisms (GCM) 10K type strain sequencing project: providing services to taxonomists for standard genome sequencing and annotation.</title>
        <authorList>
            <consortium name="The Broad Institute Genomics Platform"/>
            <consortium name="The Broad Institute Genome Sequencing Center for Infectious Disease"/>
            <person name="Wu L."/>
            <person name="Ma J."/>
        </authorList>
    </citation>
    <scope>NUCLEOTIDE SEQUENCE [LARGE SCALE GENOMIC DNA]</scope>
    <source>
        <strain evidence="3">CGMCC 4.7181</strain>
    </source>
</reference>
<dbReference type="Proteomes" id="UP000638043">
    <property type="component" value="Unassembled WGS sequence"/>
</dbReference>
<dbReference type="PANTHER" id="PTHR33990:SF1">
    <property type="entry name" value="PROTEIN YJDN"/>
    <property type="match status" value="1"/>
</dbReference>
<feature type="domain" description="Glyoxalase/fosfomycin resistance/dioxygenase" evidence="1">
    <location>
        <begin position="10"/>
        <end position="125"/>
    </location>
</feature>
<name>A0ABQ2MZX6_9MICO</name>
<keyword evidence="3" id="KW-1185">Reference proteome</keyword>
<evidence type="ECO:0000313" key="3">
    <source>
        <dbReference type="Proteomes" id="UP000638043"/>
    </source>
</evidence>
<accession>A0ABQ2MZX6</accession>
<comment type="caution">
    <text evidence="2">The sequence shown here is derived from an EMBL/GenBank/DDBJ whole genome shotgun (WGS) entry which is preliminary data.</text>
</comment>
<dbReference type="Gene3D" id="3.10.180.10">
    <property type="entry name" value="2,3-Dihydroxybiphenyl 1,2-Dioxygenase, domain 1"/>
    <property type="match status" value="1"/>
</dbReference>
<evidence type="ECO:0000313" key="2">
    <source>
        <dbReference type="EMBL" id="GGO61975.1"/>
    </source>
</evidence>
<dbReference type="Pfam" id="PF00903">
    <property type="entry name" value="Glyoxalase"/>
    <property type="match status" value="1"/>
</dbReference>
<dbReference type="EMBL" id="BMMQ01000002">
    <property type="protein sequence ID" value="GGO61975.1"/>
    <property type="molecule type" value="Genomic_DNA"/>
</dbReference>
<dbReference type="RefSeq" id="WP_188700372.1">
    <property type="nucleotide sequence ID" value="NZ_BMMQ01000002.1"/>
</dbReference>